<evidence type="ECO:0000256" key="1">
    <source>
        <dbReference type="ARBA" id="ARBA00001974"/>
    </source>
</evidence>
<comment type="caution">
    <text evidence="15">The sequence shown here is derived from an EMBL/GenBank/DDBJ whole genome shotgun (WGS) entry which is preliminary data.</text>
</comment>
<reference evidence="15 16" key="1">
    <citation type="submission" date="2016-07" db="EMBL/GenBank/DDBJ databases">
        <title>Pervasive Adenine N6-methylation of Active Genes in Fungi.</title>
        <authorList>
            <consortium name="DOE Joint Genome Institute"/>
            <person name="Mondo S.J."/>
            <person name="Dannebaum R.O."/>
            <person name="Kuo R.C."/>
            <person name="Labutti K."/>
            <person name="Haridas S."/>
            <person name="Kuo A."/>
            <person name="Salamov A."/>
            <person name="Ahrendt S.R."/>
            <person name="Lipzen A."/>
            <person name="Sullivan W."/>
            <person name="Andreopoulos W.B."/>
            <person name="Clum A."/>
            <person name="Lindquist E."/>
            <person name="Daum C."/>
            <person name="Ramamoorthy G.K."/>
            <person name="Gryganskyi A."/>
            <person name="Culley D."/>
            <person name="Magnuson J.K."/>
            <person name="James T.Y."/>
            <person name="O'Malley M.A."/>
            <person name="Stajich J.E."/>
            <person name="Spatafora J.W."/>
            <person name="Visel A."/>
            <person name="Grigoriev I.V."/>
        </authorList>
    </citation>
    <scope>NUCLEOTIDE SEQUENCE [LARGE SCALE GENOMIC DNA]</scope>
    <source>
        <strain evidence="15 16">JEL800</strain>
    </source>
</reference>
<comment type="cofactor">
    <cofactor evidence="1">
        <name>FAD</name>
        <dbReference type="ChEBI" id="CHEBI:57692"/>
    </cofactor>
</comment>
<evidence type="ECO:0000259" key="13">
    <source>
        <dbReference type="Pfam" id="PF01266"/>
    </source>
</evidence>
<gene>
    <name evidence="15" type="ORF">BCR33DRAFT_757578</name>
</gene>
<keyword evidence="8" id="KW-0274">FAD</keyword>
<keyword evidence="7" id="KW-0677">Repeat</keyword>
<dbReference type="Pfam" id="PF16901">
    <property type="entry name" value="DAO_C"/>
    <property type="match status" value="1"/>
</dbReference>
<dbReference type="Gene3D" id="3.50.50.60">
    <property type="entry name" value="FAD/NAD(P)-binding domain"/>
    <property type="match status" value="1"/>
</dbReference>
<evidence type="ECO:0000256" key="3">
    <source>
        <dbReference type="ARBA" id="ARBA00007330"/>
    </source>
</evidence>
<keyword evidence="5" id="KW-0285">Flavoprotein</keyword>
<dbReference type="OrthoDB" id="264015at2759"/>
<dbReference type="InterPro" id="IPR036188">
    <property type="entry name" value="FAD/NAD-bd_sf"/>
</dbReference>
<protein>
    <recommendedName>
        <fullName evidence="4">glycerol-3-phosphate dehydrogenase</fullName>
        <ecNumber evidence="4">1.1.5.3</ecNumber>
    </recommendedName>
</protein>
<keyword evidence="12" id="KW-0496">Mitochondrion</keyword>
<dbReference type="GO" id="GO:0005739">
    <property type="term" value="C:mitochondrion"/>
    <property type="evidence" value="ECO:0007669"/>
    <property type="project" value="UniProtKB-SubCell"/>
</dbReference>
<proteinExistence type="inferred from homology"/>
<dbReference type="PROSITE" id="PS00978">
    <property type="entry name" value="FAD_G3PDH_2"/>
    <property type="match status" value="1"/>
</dbReference>
<evidence type="ECO:0000256" key="11">
    <source>
        <dbReference type="ARBA" id="ARBA00023002"/>
    </source>
</evidence>
<accession>A0A1Y2CNJ0</accession>
<dbReference type="InterPro" id="IPR031656">
    <property type="entry name" value="DAO_C"/>
</dbReference>
<evidence type="ECO:0000313" key="15">
    <source>
        <dbReference type="EMBL" id="ORY48600.1"/>
    </source>
</evidence>
<dbReference type="GO" id="GO:0004368">
    <property type="term" value="F:glycerol-3-phosphate dehydrogenase (quinone) activity"/>
    <property type="evidence" value="ECO:0007669"/>
    <property type="project" value="UniProtKB-EC"/>
</dbReference>
<dbReference type="InterPro" id="IPR038299">
    <property type="entry name" value="DAO_C_sf"/>
</dbReference>
<dbReference type="SUPFAM" id="SSF47473">
    <property type="entry name" value="EF-hand"/>
    <property type="match status" value="1"/>
</dbReference>
<keyword evidence="11" id="KW-0560">Oxidoreductase</keyword>
<dbReference type="Proteomes" id="UP000193642">
    <property type="component" value="Unassembled WGS sequence"/>
</dbReference>
<sequence length="682" mass="74502">MLAALGSPAAAKASPATKKVDEFDLLICGGGATGVGCALDAATRGLKVALVERDDFAAGTSSRSTKLVHGGVRYLEKAFKELDIEQYKLVVEALHERSIFLKIAPYLSYQLPIMLPVYSYWKMPYYFVGAKAYEFLAGSEGISPSYFVGKRKALEAFPMLKSDNLVGAMIYYDGAHNDSRMNLAIGLTAIAHGAVVANHVEVVELVKKRRNFFGKKAIGEQEICGAIVRDTLTGATWTVKAKGVINATGPFSDGLRKLDTGFTTKDIVAPSAGVHIILPNYFSPQNMGLIDPETSDGRVIFFLPWQGNVIAGTTDSPTTVEANPMPSEEDITWILKEVGNYLDPGIKVRRGDVLAAWSGIRPLVRDPAAKNTAALVRNHMINVSESGLLTIAGGKWTTYRAMAQETIDIAVQEFGLTHAGPCVTEKTKLVGTEGWSPNMFVKLIQNFGLETEVAQHLADSYGSQAWAVASMASMTGLRWPIHGKKLSPQYPYIEAEVRYAVRREYACTAVDVLARRTRLAMLNAQAAKEALPRVIEIMTAELGWTRDRQAKEYKAALEFLNCMGLAYLENASAEDQTYYTRNYFVPEELSKYQTEFNRWVSKGDGRIRTQDLGRVLKALGIDSAGAEGILKGLEVEVKGSLEFGEFLEVLSTIKEEKLMSKLNVGVVAERDVITTSRSGGGV</sequence>
<comment type="similarity">
    <text evidence="3">Belongs to the FAD-dependent glycerol-3-phosphate dehydrogenase family.</text>
</comment>
<dbReference type="GO" id="GO:0046872">
    <property type="term" value="F:metal ion binding"/>
    <property type="evidence" value="ECO:0007669"/>
    <property type="project" value="UniProtKB-KW"/>
</dbReference>
<dbReference type="AlphaFoldDB" id="A0A1Y2CNJ0"/>
<dbReference type="GO" id="GO:0006072">
    <property type="term" value="P:glycerol-3-phosphate metabolic process"/>
    <property type="evidence" value="ECO:0007669"/>
    <property type="project" value="InterPro"/>
</dbReference>
<dbReference type="InterPro" id="IPR011992">
    <property type="entry name" value="EF-hand-dom_pair"/>
</dbReference>
<dbReference type="Pfam" id="PF01266">
    <property type="entry name" value="DAO"/>
    <property type="match status" value="1"/>
</dbReference>
<dbReference type="STRING" id="329046.A0A1Y2CNJ0"/>
<dbReference type="PANTHER" id="PTHR11985">
    <property type="entry name" value="GLYCEROL-3-PHOSPHATE DEHYDROGENASE"/>
    <property type="match status" value="1"/>
</dbReference>
<evidence type="ECO:0000256" key="9">
    <source>
        <dbReference type="ARBA" id="ARBA00022837"/>
    </source>
</evidence>
<evidence type="ECO:0000259" key="14">
    <source>
        <dbReference type="Pfam" id="PF16901"/>
    </source>
</evidence>
<keyword evidence="16" id="KW-1185">Reference proteome</keyword>
<keyword evidence="10" id="KW-0809">Transit peptide</keyword>
<dbReference type="FunFam" id="3.30.9.10:FF:000001">
    <property type="entry name" value="Glycerol-3-phosphate dehydrogenase"/>
    <property type="match status" value="1"/>
</dbReference>
<dbReference type="Gene3D" id="1.10.238.10">
    <property type="entry name" value="EF-hand"/>
    <property type="match status" value="1"/>
</dbReference>
<comment type="subcellular location">
    <subcellularLocation>
        <location evidence="2">Mitochondrion</location>
    </subcellularLocation>
</comment>
<dbReference type="Gene3D" id="3.30.9.10">
    <property type="entry name" value="D-Amino Acid Oxidase, subunit A, domain 2"/>
    <property type="match status" value="1"/>
</dbReference>
<keyword evidence="9" id="KW-0106">Calcium</keyword>
<feature type="domain" description="FAD dependent oxidoreductase" evidence="13">
    <location>
        <begin position="24"/>
        <end position="400"/>
    </location>
</feature>
<evidence type="ECO:0000256" key="12">
    <source>
        <dbReference type="ARBA" id="ARBA00023128"/>
    </source>
</evidence>
<evidence type="ECO:0000256" key="2">
    <source>
        <dbReference type="ARBA" id="ARBA00004173"/>
    </source>
</evidence>
<evidence type="ECO:0000256" key="7">
    <source>
        <dbReference type="ARBA" id="ARBA00022737"/>
    </source>
</evidence>
<evidence type="ECO:0000256" key="10">
    <source>
        <dbReference type="ARBA" id="ARBA00022946"/>
    </source>
</evidence>
<evidence type="ECO:0000256" key="4">
    <source>
        <dbReference type="ARBA" id="ARBA00013029"/>
    </source>
</evidence>
<dbReference type="InterPro" id="IPR000447">
    <property type="entry name" value="G3P_DH_FAD-dep"/>
</dbReference>
<organism evidence="15 16">
    <name type="scientific">Rhizoclosmatium globosum</name>
    <dbReference type="NCBI Taxonomy" id="329046"/>
    <lineage>
        <taxon>Eukaryota</taxon>
        <taxon>Fungi</taxon>
        <taxon>Fungi incertae sedis</taxon>
        <taxon>Chytridiomycota</taxon>
        <taxon>Chytridiomycota incertae sedis</taxon>
        <taxon>Chytridiomycetes</taxon>
        <taxon>Chytridiales</taxon>
        <taxon>Chytriomycetaceae</taxon>
        <taxon>Rhizoclosmatium</taxon>
    </lineage>
</organism>
<feature type="domain" description="Alpha-glycerophosphate oxidase C-terminal" evidence="14">
    <location>
        <begin position="422"/>
        <end position="548"/>
    </location>
</feature>
<dbReference type="EMBL" id="MCGO01000011">
    <property type="protein sequence ID" value="ORY48600.1"/>
    <property type="molecule type" value="Genomic_DNA"/>
</dbReference>
<evidence type="ECO:0000256" key="5">
    <source>
        <dbReference type="ARBA" id="ARBA00022630"/>
    </source>
</evidence>
<name>A0A1Y2CNJ0_9FUNG</name>
<dbReference type="FunFam" id="1.10.8.870:FF:000001">
    <property type="entry name" value="Glycerol-3-phosphate dehydrogenase"/>
    <property type="match status" value="1"/>
</dbReference>
<dbReference type="EC" id="1.1.5.3" evidence="4"/>
<dbReference type="PANTHER" id="PTHR11985:SF15">
    <property type="entry name" value="GLYCEROL-3-PHOSPHATE DEHYDROGENASE, MITOCHONDRIAL"/>
    <property type="match status" value="1"/>
</dbReference>
<dbReference type="SUPFAM" id="SSF51905">
    <property type="entry name" value="FAD/NAD(P)-binding domain"/>
    <property type="match status" value="1"/>
</dbReference>
<evidence type="ECO:0000313" key="16">
    <source>
        <dbReference type="Proteomes" id="UP000193642"/>
    </source>
</evidence>
<evidence type="ECO:0000256" key="6">
    <source>
        <dbReference type="ARBA" id="ARBA00022723"/>
    </source>
</evidence>
<keyword evidence="6" id="KW-0479">Metal-binding</keyword>
<dbReference type="PRINTS" id="PR01001">
    <property type="entry name" value="FADG3PDH"/>
</dbReference>
<evidence type="ECO:0000256" key="8">
    <source>
        <dbReference type="ARBA" id="ARBA00022827"/>
    </source>
</evidence>
<dbReference type="Gene3D" id="1.10.8.870">
    <property type="entry name" value="Alpha-glycerophosphate oxidase, cap domain"/>
    <property type="match status" value="1"/>
</dbReference>
<dbReference type="SUPFAM" id="SSF54373">
    <property type="entry name" value="FAD-linked reductases, C-terminal domain"/>
    <property type="match status" value="1"/>
</dbReference>
<dbReference type="InterPro" id="IPR006076">
    <property type="entry name" value="FAD-dep_OxRdtase"/>
</dbReference>